<proteinExistence type="inferred from homology"/>
<evidence type="ECO:0000313" key="5">
    <source>
        <dbReference type="EMBL" id="AAF00208.1"/>
    </source>
</evidence>
<dbReference type="EMBL" id="AF164960">
    <property type="protein sequence ID" value="AAF00208.1"/>
    <property type="molecule type" value="Genomic_DNA"/>
</dbReference>
<dbReference type="PANTHER" id="PTHR21047:SF2">
    <property type="entry name" value="THYMIDINE DIPHOSPHO-4-KETO-RHAMNOSE 3,5-EPIMERASE"/>
    <property type="match status" value="1"/>
</dbReference>
<feature type="compositionally biased region" description="Low complexity" evidence="4">
    <location>
        <begin position="115"/>
        <end position="134"/>
    </location>
</feature>
<dbReference type="InterPro" id="IPR011051">
    <property type="entry name" value="RmlC_Cupin_sf"/>
</dbReference>
<dbReference type="Gene3D" id="2.60.120.10">
    <property type="entry name" value="Jelly Rolls"/>
    <property type="match status" value="1"/>
</dbReference>
<gene>
    <name evidence="5" type="primary">urdZ1</name>
</gene>
<evidence type="ECO:0000256" key="4">
    <source>
        <dbReference type="SAM" id="MobiDB-lite"/>
    </source>
</evidence>
<comment type="similarity">
    <text evidence="1">Belongs to the dTDP-4-dehydrorhamnose 3,5-epimerase family.</text>
</comment>
<organism evidence="5">
    <name type="scientific">Streptomyces fradiae</name>
    <name type="common">Streptomyces roseoflavus</name>
    <dbReference type="NCBI Taxonomy" id="1906"/>
    <lineage>
        <taxon>Bacteria</taxon>
        <taxon>Bacillati</taxon>
        <taxon>Actinomycetota</taxon>
        <taxon>Actinomycetes</taxon>
        <taxon>Kitasatosporales</taxon>
        <taxon>Streptomycetaceae</taxon>
        <taxon>Streptomyces</taxon>
    </lineage>
</organism>
<evidence type="ECO:0000256" key="1">
    <source>
        <dbReference type="ARBA" id="ARBA00010154"/>
    </source>
</evidence>
<evidence type="ECO:0000256" key="2">
    <source>
        <dbReference type="ARBA" id="ARBA00023235"/>
    </source>
</evidence>
<dbReference type="InterPro" id="IPR000888">
    <property type="entry name" value="RmlC-like"/>
</dbReference>
<dbReference type="InterPro" id="IPR014710">
    <property type="entry name" value="RmlC-like_jellyroll"/>
</dbReference>
<keyword evidence="2" id="KW-0413">Isomerase</keyword>
<dbReference type="AlphaFoldDB" id="Q9RPA8"/>
<dbReference type="SUPFAM" id="SSF51182">
    <property type="entry name" value="RmlC-like cupins"/>
    <property type="match status" value="1"/>
</dbReference>
<evidence type="ECO:0000256" key="3">
    <source>
        <dbReference type="PIRSR" id="PIRSR600888-3"/>
    </source>
</evidence>
<protein>
    <submittedName>
        <fullName evidence="5">Epimerase</fullName>
    </submittedName>
</protein>
<accession>Q9RPA8</accession>
<dbReference type="GO" id="GO:0005829">
    <property type="term" value="C:cytosol"/>
    <property type="evidence" value="ECO:0007669"/>
    <property type="project" value="TreeGrafter"/>
</dbReference>
<dbReference type="PANTHER" id="PTHR21047">
    <property type="entry name" value="DTDP-6-DEOXY-D-GLUCOSE-3,5 EPIMERASE"/>
    <property type="match status" value="1"/>
</dbReference>
<dbReference type="GO" id="GO:0008830">
    <property type="term" value="F:dTDP-4-dehydrorhamnose 3,5-epimerase activity"/>
    <property type="evidence" value="ECO:0007669"/>
    <property type="project" value="InterPro"/>
</dbReference>
<dbReference type="GO" id="GO:0019305">
    <property type="term" value="P:dTDP-rhamnose biosynthetic process"/>
    <property type="evidence" value="ECO:0007669"/>
    <property type="project" value="TreeGrafter"/>
</dbReference>
<feature type="region of interest" description="Disordered" evidence="4">
    <location>
        <begin position="112"/>
        <end position="135"/>
    </location>
</feature>
<reference evidence="5" key="1">
    <citation type="journal article" date="2000" name="Microbiology">
        <title>Two new tailoring enzymes, a glycosyltransferase and an oxygenase, involved in biosynthesis of the angucycline antibiotic urdamycin A in Streptomyces fradiae Tu2717.</title>
        <authorList>
            <person name="Faust B."/>
            <person name="Hoffmeister D."/>
            <person name="Weitnauer G."/>
            <person name="Westrich L."/>
            <person name="Haag S."/>
            <person name="Schneider P."/>
            <person name="Decker H."/>
            <person name="Kunzel E."/>
            <person name="Rohr J."/>
            <person name="Bechthold A."/>
        </authorList>
    </citation>
    <scope>NUCLEOTIDE SEQUENCE</scope>
    <source>
        <strain evidence="5">T#2717</strain>
    </source>
</reference>
<feature type="site" description="Participates in a stacking interaction with the thymidine ring of dTDP-4-oxo-6-deoxyglucose" evidence="3">
    <location>
        <position position="132"/>
    </location>
</feature>
<dbReference type="GO" id="GO:0000271">
    <property type="term" value="P:polysaccharide biosynthetic process"/>
    <property type="evidence" value="ECO:0007669"/>
    <property type="project" value="TreeGrafter"/>
</dbReference>
<sequence>MSIPGAFLITPDQLSDERGAFYELRCDMLERAVGVPFQPQQINYSVSKRHTLRGIHSVSIPPGQAKLVTCVRGALRDIVVDLRIGSPAFGAHQVTELDAVSGRSVYVPEVWGTDSSRSPTTPVSATSSPSTYVPGTQIDINPLDPDLDLPWDCPQEPLISEKDAKASSLAEALASGTLPDLHDCRTSDAARTALVRAPSERQ</sequence>
<name>Q9RPA8_STRFR</name>
<dbReference type="Pfam" id="PF00908">
    <property type="entry name" value="dTDP_sugar_isom"/>
    <property type="match status" value="1"/>
</dbReference>